<dbReference type="PANTHER" id="PTHR40980:SF4">
    <property type="entry name" value="TONB-DEPENDENT RECEPTOR-LIKE BETA-BARREL DOMAIN-CONTAINING PROTEIN"/>
    <property type="match status" value="1"/>
</dbReference>
<evidence type="ECO:0000256" key="5">
    <source>
        <dbReference type="SAM" id="SignalP"/>
    </source>
</evidence>
<gene>
    <name evidence="8" type="ORF">LX69_01481</name>
</gene>
<dbReference type="SUPFAM" id="SSF56935">
    <property type="entry name" value="Porins"/>
    <property type="match status" value="1"/>
</dbReference>
<dbReference type="PANTHER" id="PTHR40980">
    <property type="entry name" value="PLUG DOMAIN-CONTAINING PROTEIN"/>
    <property type="match status" value="1"/>
</dbReference>
<dbReference type="Gene3D" id="2.60.40.1120">
    <property type="entry name" value="Carboxypeptidase-like, regulatory domain"/>
    <property type="match status" value="1"/>
</dbReference>
<keyword evidence="9" id="KW-1185">Reference proteome</keyword>
<evidence type="ECO:0000259" key="6">
    <source>
        <dbReference type="Pfam" id="PF07715"/>
    </source>
</evidence>
<dbReference type="InterPro" id="IPR012910">
    <property type="entry name" value="Plug_dom"/>
</dbReference>
<keyword evidence="5" id="KW-0732">Signal</keyword>
<evidence type="ECO:0000313" key="9">
    <source>
        <dbReference type="Proteomes" id="UP000249239"/>
    </source>
</evidence>
<dbReference type="Pfam" id="PF14905">
    <property type="entry name" value="OMP_b-brl_3"/>
    <property type="match status" value="1"/>
</dbReference>
<evidence type="ECO:0000313" key="8">
    <source>
        <dbReference type="EMBL" id="PZX17431.1"/>
    </source>
</evidence>
<evidence type="ECO:0000256" key="1">
    <source>
        <dbReference type="ARBA" id="ARBA00004442"/>
    </source>
</evidence>
<dbReference type="Gene3D" id="2.40.170.20">
    <property type="entry name" value="TonB-dependent receptor, beta-barrel domain"/>
    <property type="match status" value="1"/>
</dbReference>
<sequence>MKIKQMKWLAMFLLLSLHGIMSAAVDDDKTGTIRGLVIDANSGEPIEYATIAVYDAQNNVVTGTVTDVKGVFKVSGLNWGVYHLQLSFMGYDAHRVENLSVTNDKPSHNLGTVRLAANTEKLNEVEVVAERKQFEYKIDKKVVNVSGQATAASMTAIEVLENVPSVKVDVEGNVSLRGSGGFTVLIDGKPSILDASDALRQIPASAIDNIEIITNPSVKFEPDGTAGIINVITKKNKLLGVSGQAAVNAGMYGTYGGDALLNYRHKKVNYIFGGDYNRRVFPGENENERRSVVGDQTNYLISKGEGERDMRMWGLRGGVEVDFNPKNSMTLSARMGGRDMIMESPQSFHEFNDAGLDNRYSSLENWHRQGQFYALNGTYVRQFAQKGHQVSTQFNISHRDATEESSNEKTSDGTLLEKRRNLEDGPGDRAELKIDYTLPFSETNKLEAGYQGRWESESDETALENWDLLSGAWVPNAQYGNNTEGEQQIHGLYAMYAGMWRKFGYQAGLRGETTRRTISSNLSAQQFELDRFDLYPTLHLSLQLPWEQQLMGGYSRRIQRTHGWMLEPFITWVNAYYVRQGNADLEPEFIDSYELGYVKQFENAFVSFEAYHRVTHNKVENLQRQWEGDPSGNILMGQPFNVGKDYSTGLELSINLRQLKWWEVNLMGNLYNYEVTGSAGGKDFSNQTFNWGARLNNTFKVARLHQLQFNGQFNSPTATAQGEVHGYYSFDAAYRVDLFKRKLSAVVQARDLFATGKRISTTEGENFYTWSKWGMKAPLVSMTLTYRFNNYMPKRMTNRNGGEDIMNEGGEF</sequence>
<dbReference type="Pfam" id="PF07715">
    <property type="entry name" value="Plug"/>
    <property type="match status" value="1"/>
</dbReference>
<dbReference type="Proteomes" id="UP000249239">
    <property type="component" value="Unassembled WGS sequence"/>
</dbReference>
<dbReference type="InterPro" id="IPR008969">
    <property type="entry name" value="CarboxyPept-like_regulatory"/>
</dbReference>
<feature type="chain" id="PRO_5016082607" evidence="5">
    <location>
        <begin position="24"/>
        <end position="812"/>
    </location>
</feature>
<protein>
    <submittedName>
        <fullName evidence="8">Outer membrane receptor protein involved in Fe transport</fullName>
    </submittedName>
</protein>
<feature type="domain" description="TonB-dependent receptor plug" evidence="6">
    <location>
        <begin position="153"/>
        <end position="228"/>
    </location>
</feature>
<proteinExistence type="predicted"/>
<evidence type="ECO:0000256" key="2">
    <source>
        <dbReference type="ARBA" id="ARBA00023136"/>
    </source>
</evidence>
<dbReference type="OrthoDB" id="905812at2"/>
<dbReference type="InterPro" id="IPR037066">
    <property type="entry name" value="Plug_dom_sf"/>
</dbReference>
<dbReference type="InterPro" id="IPR036942">
    <property type="entry name" value="Beta-barrel_TonB_sf"/>
</dbReference>
<feature type="domain" description="Outer membrane protein beta-barrel" evidence="7">
    <location>
        <begin position="381"/>
        <end position="786"/>
    </location>
</feature>
<name>A0A2W7NAV0_9BACT</name>
<dbReference type="Gene3D" id="2.170.130.10">
    <property type="entry name" value="TonB-dependent receptor, plug domain"/>
    <property type="match status" value="1"/>
</dbReference>
<keyword evidence="8" id="KW-0675">Receptor</keyword>
<dbReference type="Pfam" id="PF13620">
    <property type="entry name" value="CarboxypepD_reg"/>
    <property type="match status" value="1"/>
</dbReference>
<dbReference type="AlphaFoldDB" id="A0A2W7NAV0"/>
<accession>A0A2W7NAV0</accession>
<feature type="region of interest" description="Disordered" evidence="4">
    <location>
        <begin position="397"/>
        <end position="428"/>
    </location>
</feature>
<keyword evidence="3" id="KW-0998">Cell outer membrane</keyword>
<dbReference type="SUPFAM" id="SSF49464">
    <property type="entry name" value="Carboxypeptidase regulatory domain-like"/>
    <property type="match status" value="1"/>
</dbReference>
<keyword evidence="2" id="KW-0472">Membrane</keyword>
<dbReference type="InterPro" id="IPR041700">
    <property type="entry name" value="OMP_b-brl_3"/>
</dbReference>
<dbReference type="GO" id="GO:0009279">
    <property type="term" value="C:cell outer membrane"/>
    <property type="evidence" value="ECO:0007669"/>
    <property type="project" value="UniProtKB-SubCell"/>
</dbReference>
<evidence type="ECO:0000259" key="7">
    <source>
        <dbReference type="Pfam" id="PF14905"/>
    </source>
</evidence>
<comment type="subcellular location">
    <subcellularLocation>
        <location evidence="1">Cell outer membrane</location>
    </subcellularLocation>
</comment>
<dbReference type="RefSeq" id="WP_111445156.1">
    <property type="nucleotide sequence ID" value="NZ_QKZK01000009.1"/>
</dbReference>
<dbReference type="EMBL" id="QKZK01000009">
    <property type="protein sequence ID" value="PZX17431.1"/>
    <property type="molecule type" value="Genomic_DNA"/>
</dbReference>
<reference evidence="8 9" key="1">
    <citation type="submission" date="2018-06" db="EMBL/GenBank/DDBJ databases">
        <title>Genomic Encyclopedia of Archaeal and Bacterial Type Strains, Phase II (KMG-II): from individual species to whole genera.</title>
        <authorList>
            <person name="Goeker M."/>
        </authorList>
    </citation>
    <scope>NUCLEOTIDE SEQUENCE [LARGE SCALE GENOMIC DNA]</scope>
    <source>
        <strain evidence="8 9">DSM 6779</strain>
    </source>
</reference>
<evidence type="ECO:0000256" key="4">
    <source>
        <dbReference type="SAM" id="MobiDB-lite"/>
    </source>
</evidence>
<organism evidence="8 9">
    <name type="scientific">Breznakibacter xylanolyticus</name>
    <dbReference type="NCBI Taxonomy" id="990"/>
    <lineage>
        <taxon>Bacteria</taxon>
        <taxon>Pseudomonadati</taxon>
        <taxon>Bacteroidota</taxon>
        <taxon>Bacteroidia</taxon>
        <taxon>Marinilabiliales</taxon>
        <taxon>Marinilabiliaceae</taxon>
        <taxon>Breznakibacter</taxon>
    </lineage>
</organism>
<feature type="signal peptide" evidence="5">
    <location>
        <begin position="1"/>
        <end position="23"/>
    </location>
</feature>
<evidence type="ECO:0000256" key="3">
    <source>
        <dbReference type="ARBA" id="ARBA00023237"/>
    </source>
</evidence>
<comment type="caution">
    <text evidence="8">The sequence shown here is derived from an EMBL/GenBank/DDBJ whole genome shotgun (WGS) entry which is preliminary data.</text>
</comment>